<comment type="caution">
    <text evidence="2">The sequence shown here is derived from an EMBL/GenBank/DDBJ whole genome shotgun (WGS) entry which is preliminary data.</text>
</comment>
<sequence length="136" mass="13463">MRVTVLSETSVPATSMEPSDQRLPFSTWVSPGWPRTLDGDGDAEDGDGACVGLCGRLAGGRLVGGAAEPGAAEPVVPGRVAGGGAAGVVSGPVWAASAQLAIPPRPSTVATARAAPARRAVCPGGHEATRGWPRSG</sequence>
<feature type="region of interest" description="Disordered" evidence="1">
    <location>
        <begin position="1"/>
        <end position="22"/>
    </location>
</feature>
<dbReference type="Proteomes" id="UP000482960">
    <property type="component" value="Unassembled WGS sequence"/>
</dbReference>
<accession>A0A6V8L9G6</accession>
<dbReference type="EMBL" id="BLPG01000001">
    <property type="protein sequence ID" value="GFJ93873.1"/>
    <property type="molecule type" value="Genomic_DNA"/>
</dbReference>
<evidence type="ECO:0000313" key="2">
    <source>
        <dbReference type="EMBL" id="GFJ93873.1"/>
    </source>
</evidence>
<evidence type="ECO:0000256" key="1">
    <source>
        <dbReference type="SAM" id="MobiDB-lite"/>
    </source>
</evidence>
<reference evidence="2 3" key="2">
    <citation type="submission" date="2020-03" db="EMBL/GenBank/DDBJ databases">
        <authorList>
            <person name="Ichikawa N."/>
            <person name="Kimura A."/>
            <person name="Kitahashi Y."/>
            <person name="Uohara A."/>
        </authorList>
    </citation>
    <scope>NUCLEOTIDE SEQUENCE [LARGE SCALE GENOMIC DNA]</scope>
    <source>
        <strain evidence="2 3">NBRC 108638</strain>
    </source>
</reference>
<name>A0A6V8L9G6_9ACTN</name>
<feature type="compositionally biased region" description="Polar residues" evidence="1">
    <location>
        <begin position="1"/>
        <end position="18"/>
    </location>
</feature>
<dbReference type="AlphaFoldDB" id="A0A6V8L9G6"/>
<gene>
    <name evidence="2" type="ORF">Prum_075150</name>
</gene>
<reference evidence="2 3" key="1">
    <citation type="submission" date="2020-03" db="EMBL/GenBank/DDBJ databases">
        <title>Whole genome shotgun sequence of Phytohabitans rumicis NBRC 108638.</title>
        <authorList>
            <person name="Komaki H."/>
            <person name="Tamura T."/>
        </authorList>
    </citation>
    <scope>NUCLEOTIDE SEQUENCE [LARGE SCALE GENOMIC DNA]</scope>
    <source>
        <strain evidence="2 3">NBRC 108638</strain>
    </source>
</reference>
<proteinExistence type="predicted"/>
<organism evidence="2 3">
    <name type="scientific">Phytohabitans rumicis</name>
    <dbReference type="NCBI Taxonomy" id="1076125"/>
    <lineage>
        <taxon>Bacteria</taxon>
        <taxon>Bacillati</taxon>
        <taxon>Actinomycetota</taxon>
        <taxon>Actinomycetes</taxon>
        <taxon>Micromonosporales</taxon>
        <taxon>Micromonosporaceae</taxon>
    </lineage>
</organism>
<evidence type="ECO:0000313" key="3">
    <source>
        <dbReference type="Proteomes" id="UP000482960"/>
    </source>
</evidence>
<protein>
    <submittedName>
        <fullName evidence="2">Uncharacterized protein</fullName>
    </submittedName>
</protein>
<keyword evidence="3" id="KW-1185">Reference proteome</keyword>